<evidence type="ECO:0000256" key="1">
    <source>
        <dbReference type="SAM" id="MobiDB-lite"/>
    </source>
</evidence>
<evidence type="ECO:0000313" key="3">
    <source>
        <dbReference type="Proteomes" id="UP000507245"/>
    </source>
</evidence>
<gene>
    <name evidence="2" type="ORF">ORAREDHAP_LOCUS8204</name>
</gene>
<sequence>MKSSKLENKDLIRIGPESGLTGLATHEEEKQDQSLSMLPRHPPNIKVSPSLPPSRGPTRFFNVEASRNATWCSQHKLWAGRAGILGCASRFLIPTGRRTCIFIRCVYSILIFGGL</sequence>
<organism evidence="2 3">
    <name type="scientific">Prunus armeniaca</name>
    <name type="common">Apricot</name>
    <name type="synonym">Armeniaca vulgaris</name>
    <dbReference type="NCBI Taxonomy" id="36596"/>
    <lineage>
        <taxon>Eukaryota</taxon>
        <taxon>Viridiplantae</taxon>
        <taxon>Streptophyta</taxon>
        <taxon>Embryophyta</taxon>
        <taxon>Tracheophyta</taxon>
        <taxon>Spermatophyta</taxon>
        <taxon>Magnoliopsida</taxon>
        <taxon>eudicotyledons</taxon>
        <taxon>Gunneridae</taxon>
        <taxon>Pentapetalae</taxon>
        <taxon>rosids</taxon>
        <taxon>fabids</taxon>
        <taxon>Rosales</taxon>
        <taxon>Rosaceae</taxon>
        <taxon>Amygdaloideae</taxon>
        <taxon>Amygdaleae</taxon>
        <taxon>Prunus</taxon>
    </lineage>
</organism>
<feature type="region of interest" description="Disordered" evidence="1">
    <location>
        <begin position="1"/>
        <end position="53"/>
    </location>
</feature>
<accession>A0A6J5WE50</accession>
<dbReference type="EMBL" id="CAEKKB010000001">
    <property type="protein sequence ID" value="CAB4296578.1"/>
    <property type="molecule type" value="Genomic_DNA"/>
</dbReference>
<name>A0A6J5WE50_PRUAR</name>
<feature type="compositionally biased region" description="Basic and acidic residues" evidence="1">
    <location>
        <begin position="1"/>
        <end position="12"/>
    </location>
</feature>
<dbReference type="Proteomes" id="UP000507245">
    <property type="component" value="Unassembled WGS sequence"/>
</dbReference>
<keyword evidence="3" id="KW-1185">Reference proteome</keyword>
<dbReference type="AlphaFoldDB" id="A0A6J5WE50"/>
<proteinExistence type="predicted"/>
<protein>
    <submittedName>
        <fullName evidence="2">Uncharacterized protein</fullName>
    </submittedName>
</protein>
<reference evidence="3" key="1">
    <citation type="journal article" date="2020" name="Genome Biol.">
        <title>Gamete binning: chromosome-level and haplotype-resolved genome assembly enabled by high-throughput single-cell sequencing of gamete genomes.</title>
        <authorList>
            <person name="Campoy J.A."/>
            <person name="Sun H."/>
            <person name="Goel M."/>
            <person name="Jiao W.-B."/>
            <person name="Folz-Donahue K."/>
            <person name="Wang N."/>
            <person name="Rubio M."/>
            <person name="Liu C."/>
            <person name="Kukat C."/>
            <person name="Ruiz D."/>
            <person name="Huettel B."/>
            <person name="Schneeberger K."/>
        </authorList>
    </citation>
    <scope>NUCLEOTIDE SEQUENCE [LARGE SCALE GENOMIC DNA]</scope>
    <source>
        <strain evidence="3">cv. Rojo Pasion</strain>
    </source>
</reference>
<evidence type="ECO:0000313" key="2">
    <source>
        <dbReference type="EMBL" id="CAB4296578.1"/>
    </source>
</evidence>